<sequence length="108" mass="12411">MGMGFFPLQSLVADPGQEPFPADNPTEYALEQRDARYAPEHQFMANNRPPTPIGEKTDVWKIAAVIWQLLSHGRDGDAPLREDLVVWRREMQRYEYHEVGVSEADWGL</sequence>
<dbReference type="RefSeq" id="XP_033447856.1">
    <property type="nucleotide sequence ID" value="XM_033592832.1"/>
</dbReference>
<dbReference type="Proteomes" id="UP000800082">
    <property type="component" value="Unassembled WGS sequence"/>
</dbReference>
<reference evidence="1" key="1">
    <citation type="journal article" date="2020" name="Stud. Mycol.">
        <title>101 Dothideomycetes genomes: a test case for predicting lifestyles and emergence of pathogens.</title>
        <authorList>
            <person name="Haridas S."/>
            <person name="Albert R."/>
            <person name="Binder M."/>
            <person name="Bloem J."/>
            <person name="Labutti K."/>
            <person name="Salamov A."/>
            <person name="Andreopoulos B."/>
            <person name="Baker S."/>
            <person name="Barry K."/>
            <person name="Bills G."/>
            <person name="Bluhm B."/>
            <person name="Cannon C."/>
            <person name="Castanera R."/>
            <person name="Culley D."/>
            <person name="Daum C."/>
            <person name="Ezra D."/>
            <person name="Gonzalez J."/>
            <person name="Henrissat B."/>
            <person name="Kuo A."/>
            <person name="Liang C."/>
            <person name="Lipzen A."/>
            <person name="Lutzoni F."/>
            <person name="Magnuson J."/>
            <person name="Mondo S."/>
            <person name="Nolan M."/>
            <person name="Ohm R."/>
            <person name="Pangilinan J."/>
            <person name="Park H.-J."/>
            <person name="Ramirez L."/>
            <person name="Alfaro M."/>
            <person name="Sun H."/>
            <person name="Tritt A."/>
            <person name="Yoshinaga Y."/>
            <person name="Zwiers L.-H."/>
            <person name="Turgeon B."/>
            <person name="Goodwin S."/>
            <person name="Spatafora J."/>
            <person name="Crous P."/>
            <person name="Grigoriev I."/>
        </authorList>
    </citation>
    <scope>NUCLEOTIDE SEQUENCE</scope>
    <source>
        <strain evidence="1">CBS 183.55</strain>
    </source>
</reference>
<accession>A0A6A5RKV3</accession>
<dbReference type="GeneID" id="54350500"/>
<dbReference type="AlphaFoldDB" id="A0A6A5RKV3"/>
<dbReference type="OrthoDB" id="1431934at2759"/>
<dbReference type="EMBL" id="ML978971">
    <property type="protein sequence ID" value="KAF1927604.1"/>
    <property type="molecule type" value="Genomic_DNA"/>
</dbReference>
<proteinExistence type="predicted"/>
<organism evidence="1 2">
    <name type="scientific">Didymella exigua CBS 183.55</name>
    <dbReference type="NCBI Taxonomy" id="1150837"/>
    <lineage>
        <taxon>Eukaryota</taxon>
        <taxon>Fungi</taxon>
        <taxon>Dikarya</taxon>
        <taxon>Ascomycota</taxon>
        <taxon>Pezizomycotina</taxon>
        <taxon>Dothideomycetes</taxon>
        <taxon>Pleosporomycetidae</taxon>
        <taxon>Pleosporales</taxon>
        <taxon>Pleosporineae</taxon>
        <taxon>Didymellaceae</taxon>
        <taxon>Didymella</taxon>
    </lineage>
</organism>
<protein>
    <recommendedName>
        <fullName evidence="3">Protein kinase domain-containing protein</fullName>
    </recommendedName>
</protein>
<name>A0A6A5RKV3_9PLEO</name>
<evidence type="ECO:0000313" key="1">
    <source>
        <dbReference type="EMBL" id="KAF1927604.1"/>
    </source>
</evidence>
<evidence type="ECO:0000313" key="2">
    <source>
        <dbReference type="Proteomes" id="UP000800082"/>
    </source>
</evidence>
<evidence type="ECO:0008006" key="3">
    <source>
        <dbReference type="Google" id="ProtNLM"/>
    </source>
</evidence>
<keyword evidence="2" id="KW-1185">Reference proteome</keyword>
<gene>
    <name evidence="1" type="ORF">M421DRAFT_421440</name>
</gene>